<gene>
    <name evidence="6" type="ORF">IJ22_40190</name>
</gene>
<evidence type="ECO:0000313" key="6">
    <source>
        <dbReference type="EMBL" id="ALS24329.1"/>
    </source>
</evidence>
<comment type="similarity">
    <text evidence="2">Belongs to the NADH dehydrogenase family.</text>
</comment>
<dbReference type="PATRIC" id="fig|162209.4.peg.4265"/>
<evidence type="ECO:0000256" key="3">
    <source>
        <dbReference type="ARBA" id="ARBA00022630"/>
    </source>
</evidence>
<dbReference type="PANTHER" id="PTHR42913">
    <property type="entry name" value="APOPTOSIS-INDUCING FACTOR 1"/>
    <property type="match status" value="1"/>
</dbReference>
<dbReference type="AlphaFoldDB" id="A0A0U2UDP2"/>
<dbReference type="Gene3D" id="3.50.50.100">
    <property type="match status" value="1"/>
</dbReference>
<protein>
    <submittedName>
        <fullName evidence="6">Pyridine nucleotide-disulfide oxidoreductase</fullName>
    </submittedName>
</protein>
<dbReference type="GO" id="GO:0003955">
    <property type="term" value="F:NAD(P)H dehydrogenase (quinone) activity"/>
    <property type="evidence" value="ECO:0007669"/>
    <property type="project" value="TreeGrafter"/>
</dbReference>
<evidence type="ECO:0000256" key="2">
    <source>
        <dbReference type="ARBA" id="ARBA00005272"/>
    </source>
</evidence>
<dbReference type="PANTHER" id="PTHR42913:SF3">
    <property type="entry name" value="64 KDA MITOCHONDRIAL NADH DEHYDROGENASE (EUROFUNG)"/>
    <property type="match status" value="1"/>
</dbReference>
<proteinExistence type="inferred from homology"/>
<evidence type="ECO:0000313" key="7">
    <source>
        <dbReference type="Proteomes" id="UP000061660"/>
    </source>
</evidence>
<dbReference type="InterPro" id="IPR051169">
    <property type="entry name" value="NADH-Q_oxidoreductase"/>
</dbReference>
<dbReference type="STRING" id="162209.IJ22_40190"/>
<evidence type="ECO:0000256" key="5">
    <source>
        <dbReference type="ARBA" id="ARBA00023002"/>
    </source>
</evidence>
<keyword evidence="3" id="KW-0285">Flavoprotein</keyword>
<dbReference type="InterPro" id="IPR036188">
    <property type="entry name" value="FAD/NAD-bd_sf"/>
</dbReference>
<dbReference type="Proteomes" id="UP000061660">
    <property type="component" value="Chromosome"/>
</dbReference>
<reference evidence="6 7" key="2">
    <citation type="journal article" date="2016" name="Genome Announc.">
        <title>Complete Genome Sequences of Two Interactive Moderate Thermophiles, Paenibacillus napthalenovorans 32O-Y and Paenibacillus sp. 32O-W.</title>
        <authorList>
            <person name="Butler R.R.III."/>
            <person name="Wang J."/>
            <person name="Stark B.C."/>
            <person name="Pombert J.F."/>
        </authorList>
    </citation>
    <scope>NUCLEOTIDE SEQUENCE [LARGE SCALE GENOMIC DNA]</scope>
    <source>
        <strain evidence="6 7">32O-Y</strain>
    </source>
</reference>
<dbReference type="InterPro" id="IPR023753">
    <property type="entry name" value="FAD/NAD-binding_dom"/>
</dbReference>
<dbReference type="SUPFAM" id="SSF51905">
    <property type="entry name" value="FAD/NAD(P)-binding domain"/>
    <property type="match status" value="1"/>
</dbReference>
<dbReference type="PRINTS" id="PR00368">
    <property type="entry name" value="FADPNR"/>
</dbReference>
<evidence type="ECO:0000256" key="4">
    <source>
        <dbReference type="ARBA" id="ARBA00022827"/>
    </source>
</evidence>
<reference evidence="7" key="1">
    <citation type="submission" date="2015-12" db="EMBL/GenBank/DDBJ databases">
        <title>Complete genome sequences of two moderately thermophilic Paenibacillus species.</title>
        <authorList>
            <person name="Butler R.III."/>
            <person name="Wang J."/>
            <person name="Stark B.C."/>
            <person name="Pombert J.-F."/>
        </authorList>
    </citation>
    <scope>NUCLEOTIDE SEQUENCE [LARGE SCALE GENOMIC DNA]</scope>
    <source>
        <strain evidence="7">32O-Y</strain>
    </source>
</reference>
<sequence length="400" mass="42519">MELNGGLNVKKQILILGGGYGGLLSALSARANLSIEEASITVINRFGTHQIITELHRLAAGNVAEKAVALPLEKLFKGKDIQLKVGTIEHIDLEARKVLVADGTTYNYDALVLALGSETNFFGIPGLQENSFTLKSVNDANRIYKHVEERIREYSKTKNKADATFVIGGGGLTGVELVGELADELPGICRKNGVNFEDVSLYLVEAMPTILPIFSADLIERATASLEKRGVQFLTGLAITEVNGNTVSLKDGRTIETNTLVWTGGVQGNSLVANCGIEVNRGRATVNEFLQSVSHPEVFLAGDCAVVFGPEGRPYPPTAQLAWQMGELVGANIAASFKGGKMDAFAPVFSGTLASLGRKDAIGSIGQNGIELKGAPASIMKKASNARYLSHINGLFALAY</sequence>
<organism evidence="6 7">
    <name type="scientific">Paenibacillus naphthalenovorans</name>
    <dbReference type="NCBI Taxonomy" id="162209"/>
    <lineage>
        <taxon>Bacteria</taxon>
        <taxon>Bacillati</taxon>
        <taxon>Bacillota</taxon>
        <taxon>Bacilli</taxon>
        <taxon>Bacillales</taxon>
        <taxon>Paenibacillaceae</taxon>
        <taxon>Paenibacillus</taxon>
    </lineage>
</organism>
<name>A0A0U2UDP2_9BACL</name>
<evidence type="ECO:0000256" key="1">
    <source>
        <dbReference type="ARBA" id="ARBA00001974"/>
    </source>
</evidence>
<dbReference type="Pfam" id="PF07992">
    <property type="entry name" value="Pyr_redox_2"/>
    <property type="match status" value="1"/>
</dbReference>
<keyword evidence="4" id="KW-0274">FAD</keyword>
<dbReference type="GO" id="GO:0019646">
    <property type="term" value="P:aerobic electron transport chain"/>
    <property type="evidence" value="ECO:0007669"/>
    <property type="project" value="TreeGrafter"/>
</dbReference>
<dbReference type="KEGG" id="pnp:IJ22_40190"/>
<keyword evidence="7" id="KW-1185">Reference proteome</keyword>
<dbReference type="EMBL" id="CP013652">
    <property type="protein sequence ID" value="ALS24329.1"/>
    <property type="molecule type" value="Genomic_DNA"/>
</dbReference>
<accession>A0A0U2UDP2</accession>
<keyword evidence="5" id="KW-0560">Oxidoreductase</keyword>
<comment type="cofactor">
    <cofactor evidence="1">
        <name>FAD</name>
        <dbReference type="ChEBI" id="CHEBI:57692"/>
    </cofactor>
</comment>